<dbReference type="NCBIfam" id="TIGR00663">
    <property type="entry name" value="dnan"/>
    <property type="match status" value="1"/>
</dbReference>
<feature type="domain" description="DNA polymerase III beta sliding clamp central" evidence="9">
    <location>
        <begin position="135"/>
        <end position="237"/>
    </location>
</feature>
<comment type="subcellular location">
    <subcellularLocation>
        <location evidence="1">Cytoplasm</location>
    </subcellularLocation>
</comment>
<evidence type="ECO:0000313" key="11">
    <source>
        <dbReference type="EMBL" id="OGK17739.1"/>
    </source>
</evidence>
<proteinExistence type="inferred from homology"/>
<evidence type="ECO:0000259" key="10">
    <source>
        <dbReference type="Pfam" id="PF02768"/>
    </source>
</evidence>
<organism evidence="11 12">
    <name type="scientific">Candidatus Roizmanbacteria bacterium RIFCSPHIGHO2_01_FULL_39_24</name>
    <dbReference type="NCBI Taxonomy" id="1802032"/>
    <lineage>
        <taxon>Bacteria</taxon>
        <taxon>Candidatus Roizmaniibacteriota</taxon>
    </lineage>
</organism>
<keyword evidence="5" id="KW-0548">Nucleotidyltransferase</keyword>
<dbReference type="SUPFAM" id="SSF55979">
    <property type="entry name" value="DNA clamp"/>
    <property type="match status" value="3"/>
</dbReference>
<comment type="similarity">
    <text evidence="2">Belongs to the beta sliding clamp family.</text>
</comment>
<dbReference type="InterPro" id="IPR022637">
    <property type="entry name" value="DNA_polIII_beta_cen"/>
</dbReference>
<feature type="domain" description="DNA polymerase III beta sliding clamp C-terminal" evidence="10">
    <location>
        <begin position="241"/>
        <end position="361"/>
    </location>
</feature>
<evidence type="ECO:0000256" key="3">
    <source>
        <dbReference type="ARBA" id="ARBA00022490"/>
    </source>
</evidence>
<dbReference type="Gene3D" id="3.70.10.10">
    <property type="match status" value="1"/>
</dbReference>
<evidence type="ECO:0000256" key="6">
    <source>
        <dbReference type="ARBA" id="ARBA00022705"/>
    </source>
</evidence>
<dbReference type="PANTHER" id="PTHR30478:SF0">
    <property type="entry name" value="BETA SLIDING CLAMP"/>
    <property type="match status" value="1"/>
</dbReference>
<dbReference type="EMBL" id="MFZH01000038">
    <property type="protein sequence ID" value="OGK17739.1"/>
    <property type="molecule type" value="Genomic_DNA"/>
</dbReference>
<dbReference type="GO" id="GO:0003677">
    <property type="term" value="F:DNA binding"/>
    <property type="evidence" value="ECO:0007669"/>
    <property type="project" value="UniProtKB-KW"/>
</dbReference>
<dbReference type="GO" id="GO:0009360">
    <property type="term" value="C:DNA polymerase III complex"/>
    <property type="evidence" value="ECO:0007669"/>
    <property type="project" value="InterPro"/>
</dbReference>
<dbReference type="InterPro" id="IPR046938">
    <property type="entry name" value="DNA_clamp_sf"/>
</dbReference>
<evidence type="ECO:0000256" key="2">
    <source>
        <dbReference type="ARBA" id="ARBA00010752"/>
    </source>
</evidence>
<evidence type="ECO:0000256" key="5">
    <source>
        <dbReference type="ARBA" id="ARBA00022695"/>
    </source>
</evidence>
<keyword evidence="7" id="KW-0239">DNA-directed DNA polymerase</keyword>
<dbReference type="GO" id="GO:0008408">
    <property type="term" value="F:3'-5' exonuclease activity"/>
    <property type="evidence" value="ECO:0007669"/>
    <property type="project" value="InterPro"/>
</dbReference>
<dbReference type="GO" id="GO:0005737">
    <property type="term" value="C:cytoplasm"/>
    <property type="evidence" value="ECO:0007669"/>
    <property type="project" value="UniProtKB-SubCell"/>
</dbReference>
<evidence type="ECO:0000256" key="8">
    <source>
        <dbReference type="ARBA" id="ARBA00023125"/>
    </source>
</evidence>
<dbReference type="GO" id="GO:0003887">
    <property type="term" value="F:DNA-directed DNA polymerase activity"/>
    <property type="evidence" value="ECO:0007669"/>
    <property type="project" value="UniProtKB-KW"/>
</dbReference>
<dbReference type="Pfam" id="PF02767">
    <property type="entry name" value="DNA_pol3_beta_2"/>
    <property type="match status" value="1"/>
</dbReference>
<gene>
    <name evidence="11" type="ORF">A2799_01855</name>
</gene>
<keyword evidence="8" id="KW-0238">DNA-binding</keyword>
<evidence type="ECO:0000256" key="4">
    <source>
        <dbReference type="ARBA" id="ARBA00022679"/>
    </source>
</evidence>
<dbReference type="Gene3D" id="3.10.150.10">
    <property type="entry name" value="DNA Polymerase III, subunit A, domain 2"/>
    <property type="match status" value="1"/>
</dbReference>
<evidence type="ECO:0000256" key="7">
    <source>
        <dbReference type="ARBA" id="ARBA00022932"/>
    </source>
</evidence>
<dbReference type="CDD" id="cd00140">
    <property type="entry name" value="beta_clamp"/>
    <property type="match status" value="1"/>
</dbReference>
<dbReference type="GO" id="GO:0006271">
    <property type="term" value="P:DNA strand elongation involved in DNA replication"/>
    <property type="evidence" value="ECO:0007669"/>
    <property type="project" value="TreeGrafter"/>
</dbReference>
<comment type="caution">
    <text evidence="11">The sequence shown here is derived from an EMBL/GenBank/DDBJ whole genome shotgun (WGS) entry which is preliminary data.</text>
</comment>
<sequence length="368" mass="40788">MNTTILSNELHTAFSLASHFTLSRTSTVPALAGGHIKITKGFLEVTTTNLNDFFFTKIPTKGTVEGEGVCDIRKVVEFLGFLKPTEIQLELSGKALTIISEKTHGVFPIFQSSDFPKPPTVEGEGVSLTEALVKKLPLVLFSASKDTARPVLTGINLTDKNGKFYMSATDGFRLSLITDEIKKEMGTATISAPVLEEVLRLNGEKPLSFSLSQEEKMVKFVVGEVVIFTRLLEGEFPPFDRVIPQEYKTRVIVSREEFLRNIKLVSVFSRDISNTVVFELKKEGMTIRPRGEEEGSSVVFQPLQKFEGEEGKIAFNYRFVLDFLNNAQSEFIAMEITSPTAPGVFKVGGDESFLHIIMPIRTDEAANS</sequence>
<dbReference type="AlphaFoldDB" id="A0A1F7GFM2"/>
<dbReference type="InterPro" id="IPR001001">
    <property type="entry name" value="DNA_polIII_beta"/>
</dbReference>
<name>A0A1F7GFM2_9BACT</name>
<accession>A0A1F7GFM2</accession>
<keyword evidence="6" id="KW-0235">DNA replication</keyword>
<dbReference type="Pfam" id="PF02768">
    <property type="entry name" value="DNA_pol3_beta_3"/>
    <property type="match status" value="1"/>
</dbReference>
<protein>
    <submittedName>
        <fullName evidence="11">DNA polymerase III subunit beta</fullName>
    </submittedName>
</protein>
<evidence type="ECO:0000256" key="1">
    <source>
        <dbReference type="ARBA" id="ARBA00004496"/>
    </source>
</evidence>
<evidence type="ECO:0000313" key="12">
    <source>
        <dbReference type="Proteomes" id="UP000176850"/>
    </source>
</evidence>
<reference evidence="11 12" key="1">
    <citation type="journal article" date="2016" name="Nat. Commun.">
        <title>Thousands of microbial genomes shed light on interconnected biogeochemical processes in an aquifer system.</title>
        <authorList>
            <person name="Anantharaman K."/>
            <person name="Brown C.T."/>
            <person name="Hug L.A."/>
            <person name="Sharon I."/>
            <person name="Castelle C.J."/>
            <person name="Probst A.J."/>
            <person name="Thomas B.C."/>
            <person name="Singh A."/>
            <person name="Wilkins M.J."/>
            <person name="Karaoz U."/>
            <person name="Brodie E.L."/>
            <person name="Williams K.H."/>
            <person name="Hubbard S.S."/>
            <person name="Banfield J.F."/>
        </authorList>
    </citation>
    <scope>NUCLEOTIDE SEQUENCE [LARGE SCALE GENOMIC DNA]</scope>
</reference>
<keyword evidence="3" id="KW-0963">Cytoplasm</keyword>
<keyword evidence="4" id="KW-0808">Transferase</keyword>
<dbReference type="PANTHER" id="PTHR30478">
    <property type="entry name" value="DNA POLYMERASE III SUBUNIT BETA"/>
    <property type="match status" value="1"/>
</dbReference>
<dbReference type="Proteomes" id="UP000176850">
    <property type="component" value="Unassembled WGS sequence"/>
</dbReference>
<dbReference type="InterPro" id="IPR022635">
    <property type="entry name" value="DNA_polIII_beta_C"/>
</dbReference>
<evidence type="ECO:0000259" key="9">
    <source>
        <dbReference type="Pfam" id="PF02767"/>
    </source>
</evidence>
<dbReference type="SMART" id="SM00480">
    <property type="entry name" value="POL3Bc"/>
    <property type="match status" value="1"/>
</dbReference>